<gene>
    <name evidence="7" type="ORF">DSPE1174_LOCUS19000</name>
</gene>
<dbReference type="Pfam" id="PF04117">
    <property type="entry name" value="Mpv17_PMP22"/>
    <property type="match status" value="1"/>
</dbReference>
<name>A0A7S2D3H0_9STRA</name>
<evidence type="ECO:0000256" key="5">
    <source>
        <dbReference type="ARBA" id="ARBA00023136"/>
    </source>
</evidence>
<evidence type="ECO:0000256" key="2">
    <source>
        <dbReference type="ARBA" id="ARBA00006824"/>
    </source>
</evidence>
<evidence type="ECO:0000256" key="3">
    <source>
        <dbReference type="ARBA" id="ARBA00022692"/>
    </source>
</evidence>
<sequence length="241" mass="27377">MSIFYAPRTRLAQLLAPLDAAMARYPAAGAALLAMTKATAVDVSIQSLVEKRKIDWRRTAVFAAHGFLWGGAGQWVLYNRIFPRVFSAAWSSGRKMNWKTVVQCVMADSLLHMPFIYMPLFYIIREAAPGEGTLTDQTCNGLKSWRENLVEDTMYQVSIFVPVQMWNFAYNPPHWRVPFVLSAGIVWLSLLSTIRGPQPSQSISPDEHERPASWQKCYIERQLELQNSANIGEWSPRCSYV</sequence>
<dbReference type="AlphaFoldDB" id="A0A7S2D3H0"/>
<keyword evidence="4 6" id="KW-1133">Transmembrane helix</keyword>
<protein>
    <recommendedName>
        <fullName evidence="8">Peroxisomal membrane protein MPV17</fullName>
    </recommendedName>
</protein>
<keyword evidence="5 6" id="KW-0472">Membrane</keyword>
<evidence type="ECO:0000256" key="4">
    <source>
        <dbReference type="ARBA" id="ARBA00022989"/>
    </source>
</evidence>
<reference evidence="7" key="1">
    <citation type="submission" date="2021-01" db="EMBL/GenBank/DDBJ databases">
        <authorList>
            <person name="Corre E."/>
            <person name="Pelletier E."/>
            <person name="Niang G."/>
            <person name="Scheremetjew M."/>
            <person name="Finn R."/>
            <person name="Kale V."/>
            <person name="Holt S."/>
            <person name="Cochrane G."/>
            <person name="Meng A."/>
            <person name="Brown T."/>
            <person name="Cohen L."/>
        </authorList>
    </citation>
    <scope>NUCLEOTIDE SEQUENCE</scope>
    <source>
        <strain evidence="7">CCMP1381</strain>
    </source>
</reference>
<comment type="caution">
    <text evidence="6">Lacks conserved residue(s) required for the propagation of feature annotation.</text>
</comment>
<proteinExistence type="inferred from homology"/>
<dbReference type="GO" id="GO:0005737">
    <property type="term" value="C:cytoplasm"/>
    <property type="evidence" value="ECO:0007669"/>
    <property type="project" value="TreeGrafter"/>
</dbReference>
<comment type="subcellular location">
    <subcellularLocation>
        <location evidence="1">Membrane</location>
        <topology evidence="1">Multi-pass membrane protein</topology>
    </subcellularLocation>
</comment>
<dbReference type="EMBL" id="HBGS01036693">
    <property type="protein sequence ID" value="CAD9443104.1"/>
    <property type="molecule type" value="Transcribed_RNA"/>
</dbReference>
<dbReference type="PANTHER" id="PTHR11266">
    <property type="entry name" value="PEROXISOMAL MEMBRANE PROTEIN 2, PXMP2 MPV17"/>
    <property type="match status" value="1"/>
</dbReference>
<keyword evidence="3 6" id="KW-0812">Transmembrane</keyword>
<evidence type="ECO:0000313" key="7">
    <source>
        <dbReference type="EMBL" id="CAD9443104.1"/>
    </source>
</evidence>
<comment type="similarity">
    <text evidence="2 6">Belongs to the peroxisomal membrane protein PXMP2/4 family.</text>
</comment>
<evidence type="ECO:0000256" key="6">
    <source>
        <dbReference type="RuleBase" id="RU363053"/>
    </source>
</evidence>
<evidence type="ECO:0000256" key="1">
    <source>
        <dbReference type="ARBA" id="ARBA00004141"/>
    </source>
</evidence>
<organism evidence="7">
    <name type="scientific">Octactis speculum</name>
    <dbReference type="NCBI Taxonomy" id="3111310"/>
    <lineage>
        <taxon>Eukaryota</taxon>
        <taxon>Sar</taxon>
        <taxon>Stramenopiles</taxon>
        <taxon>Ochrophyta</taxon>
        <taxon>Dictyochophyceae</taxon>
        <taxon>Dictyochales</taxon>
        <taxon>Dictyochaceae</taxon>
        <taxon>Octactis</taxon>
    </lineage>
</organism>
<dbReference type="InterPro" id="IPR007248">
    <property type="entry name" value="Mpv17_PMP22"/>
</dbReference>
<dbReference type="GO" id="GO:0016020">
    <property type="term" value="C:membrane"/>
    <property type="evidence" value="ECO:0007669"/>
    <property type="project" value="UniProtKB-SubCell"/>
</dbReference>
<dbReference type="PANTHER" id="PTHR11266:SF21">
    <property type="entry name" value="ACT DOMAIN-CONTAINING PROTEIN"/>
    <property type="match status" value="1"/>
</dbReference>
<evidence type="ECO:0008006" key="8">
    <source>
        <dbReference type="Google" id="ProtNLM"/>
    </source>
</evidence>
<feature type="transmembrane region" description="Helical" evidence="6">
    <location>
        <begin position="60"/>
        <end position="79"/>
    </location>
</feature>
<accession>A0A7S2D3H0</accession>